<accession>A0A1C4A7U3</accession>
<name>A0A1C4A7U3_9LACO</name>
<keyword evidence="2" id="KW-1185">Reference proteome</keyword>
<dbReference type="EMBL" id="FMAO01000004">
    <property type="protein sequence ID" value="SCB90635.1"/>
    <property type="molecule type" value="Genomic_DNA"/>
</dbReference>
<dbReference type="RefSeq" id="WP_092462136.1">
    <property type="nucleotide sequence ID" value="NZ_BJEE01000001.1"/>
</dbReference>
<dbReference type="AlphaFoldDB" id="A0A1C4A7U3"/>
<gene>
    <name evidence="1" type="ORF">GA0061074_10459</name>
</gene>
<protein>
    <submittedName>
        <fullName evidence="1">Uncharacterized protein</fullName>
    </submittedName>
</protein>
<sequence length="80" mass="8446">MGIDKIGMKAAVLATSVIAGIGVVTHTADAKVKQVISTYSSTEISSLDTAKATELNAFTQLDNITEGLYVYDSKGHQRSL</sequence>
<dbReference type="STRING" id="1505725.GA0061074_10459"/>
<evidence type="ECO:0000313" key="2">
    <source>
        <dbReference type="Proteomes" id="UP000199268"/>
    </source>
</evidence>
<proteinExistence type="predicted"/>
<reference evidence="2" key="1">
    <citation type="submission" date="2016-08" db="EMBL/GenBank/DDBJ databases">
        <authorList>
            <person name="Varghese N."/>
            <person name="Submissions Spin"/>
        </authorList>
    </citation>
    <scope>NUCLEOTIDE SEQUENCE [LARGE SCALE GENOMIC DNA]</scope>
    <source>
        <strain evidence="2">R-53094</strain>
    </source>
</reference>
<organism evidence="1 2">
    <name type="scientific">Weissella bombi</name>
    <dbReference type="NCBI Taxonomy" id="1505725"/>
    <lineage>
        <taxon>Bacteria</taxon>
        <taxon>Bacillati</taxon>
        <taxon>Bacillota</taxon>
        <taxon>Bacilli</taxon>
        <taxon>Lactobacillales</taxon>
        <taxon>Lactobacillaceae</taxon>
        <taxon>Weissella</taxon>
    </lineage>
</organism>
<evidence type="ECO:0000313" key="1">
    <source>
        <dbReference type="EMBL" id="SCB90635.1"/>
    </source>
</evidence>
<dbReference type="Proteomes" id="UP000199268">
    <property type="component" value="Unassembled WGS sequence"/>
</dbReference>